<protein>
    <submittedName>
        <fullName evidence="1">Uncharacterized protein</fullName>
    </submittedName>
</protein>
<sequence>MTTSRHLVRLLDVNALSLTNHTHHEAVSTWFDGVERWATCSITQSAYVRLLLNPSVTGFELLARDVLSALTPQDRDAVELIPIR</sequence>
<evidence type="ECO:0000313" key="1">
    <source>
        <dbReference type="EMBL" id="SHJ07751.1"/>
    </source>
</evidence>
<comment type="caution">
    <text evidence="1">The sequence shown here is derived from an EMBL/GenBank/DDBJ whole genome shotgun (WGS) entry which is preliminary data.</text>
</comment>
<name>A0ABY1IEY0_9ACTO</name>
<dbReference type="RefSeq" id="WP_073453607.1">
    <property type="nucleotide sequence ID" value="NZ_FQYL01000010.1"/>
</dbReference>
<keyword evidence="2" id="KW-1185">Reference proteome</keyword>
<gene>
    <name evidence="1" type="ORF">SAMN05216246_11054</name>
</gene>
<organism evidence="1 2">
    <name type="scientific">Actinomyces denticolens</name>
    <dbReference type="NCBI Taxonomy" id="52767"/>
    <lineage>
        <taxon>Bacteria</taxon>
        <taxon>Bacillati</taxon>
        <taxon>Actinomycetota</taxon>
        <taxon>Actinomycetes</taxon>
        <taxon>Actinomycetales</taxon>
        <taxon>Actinomycetaceae</taxon>
        <taxon>Actinomyces</taxon>
    </lineage>
</organism>
<dbReference type="Proteomes" id="UP000184390">
    <property type="component" value="Unassembled WGS sequence"/>
</dbReference>
<proteinExistence type="predicted"/>
<dbReference type="EMBL" id="FQYL01000010">
    <property type="protein sequence ID" value="SHJ07751.1"/>
    <property type="molecule type" value="Genomic_DNA"/>
</dbReference>
<evidence type="ECO:0000313" key="2">
    <source>
        <dbReference type="Proteomes" id="UP000184390"/>
    </source>
</evidence>
<reference evidence="1 2" key="1">
    <citation type="submission" date="2016-11" db="EMBL/GenBank/DDBJ databases">
        <authorList>
            <person name="Varghese N."/>
            <person name="Submissions S."/>
        </authorList>
    </citation>
    <scope>NUCLEOTIDE SEQUENCE [LARGE SCALE GENOMIC DNA]</scope>
    <source>
        <strain evidence="1 2">PA</strain>
    </source>
</reference>
<accession>A0ABY1IEY0</accession>